<accession>A0A7J0CG70</accession>
<dbReference type="Proteomes" id="UP000498980">
    <property type="component" value="Unassembled WGS sequence"/>
</dbReference>
<keyword evidence="2" id="KW-1185">Reference proteome</keyword>
<dbReference type="EMBL" id="BLWC01000001">
    <property type="protein sequence ID" value="GFN00785.1"/>
    <property type="molecule type" value="Genomic_DNA"/>
</dbReference>
<name>A0A7J0CG70_9ACTN</name>
<protein>
    <submittedName>
        <fullName evidence="1">Uncharacterized protein</fullName>
    </submittedName>
</protein>
<sequence>MQCKDIPDDVFVTAVRDAPALSSARWRMRWQVAEELESVMGPIPENLFMAKARRLIARGLIGGCPCGCRGDWHPADECYAPGTAADRRNLDA</sequence>
<organism evidence="1 2">
    <name type="scientific">Streptomyces fulvorobeus</name>
    <dbReference type="NCBI Taxonomy" id="284028"/>
    <lineage>
        <taxon>Bacteria</taxon>
        <taxon>Bacillati</taxon>
        <taxon>Actinomycetota</taxon>
        <taxon>Actinomycetes</taxon>
        <taxon>Kitasatosporales</taxon>
        <taxon>Streptomycetaceae</taxon>
        <taxon>Streptomyces</taxon>
    </lineage>
</organism>
<evidence type="ECO:0000313" key="2">
    <source>
        <dbReference type="Proteomes" id="UP000498980"/>
    </source>
</evidence>
<reference evidence="1 2" key="1">
    <citation type="submission" date="2020-05" db="EMBL/GenBank/DDBJ databases">
        <title>Whole genome shotgun sequence of Streptomyces fulvorobeus NBRC 15897.</title>
        <authorList>
            <person name="Komaki H."/>
            <person name="Tamura T."/>
        </authorList>
    </citation>
    <scope>NUCLEOTIDE SEQUENCE [LARGE SCALE GENOMIC DNA]</scope>
    <source>
        <strain evidence="1 2">NBRC 15897</strain>
    </source>
</reference>
<dbReference type="AlphaFoldDB" id="A0A7J0CG70"/>
<comment type="caution">
    <text evidence="1">The sequence shown here is derived from an EMBL/GenBank/DDBJ whole genome shotgun (WGS) entry which is preliminary data.</text>
</comment>
<proteinExistence type="predicted"/>
<gene>
    <name evidence="1" type="ORF">Sfulv_55950</name>
</gene>
<evidence type="ECO:0000313" key="1">
    <source>
        <dbReference type="EMBL" id="GFN00785.1"/>
    </source>
</evidence>